<accession>A0A3Q0QWU7</accession>
<dbReference type="Gene3D" id="6.10.140.1950">
    <property type="match status" value="1"/>
</dbReference>
<evidence type="ECO:0000313" key="2">
    <source>
        <dbReference type="Proteomes" id="UP000261340"/>
    </source>
</evidence>
<organism evidence="1 2">
    <name type="scientific">Amphilophus citrinellus</name>
    <name type="common">Midas cichlid</name>
    <name type="synonym">Cichlasoma citrinellum</name>
    <dbReference type="NCBI Taxonomy" id="61819"/>
    <lineage>
        <taxon>Eukaryota</taxon>
        <taxon>Metazoa</taxon>
        <taxon>Chordata</taxon>
        <taxon>Craniata</taxon>
        <taxon>Vertebrata</taxon>
        <taxon>Euteleostomi</taxon>
        <taxon>Actinopterygii</taxon>
        <taxon>Neopterygii</taxon>
        <taxon>Teleostei</taxon>
        <taxon>Neoteleostei</taxon>
        <taxon>Acanthomorphata</taxon>
        <taxon>Ovalentaria</taxon>
        <taxon>Cichlomorphae</taxon>
        <taxon>Cichliformes</taxon>
        <taxon>Cichlidae</taxon>
        <taxon>New World cichlids</taxon>
        <taxon>Cichlasomatinae</taxon>
        <taxon>Heroini</taxon>
        <taxon>Amphilophus</taxon>
    </lineage>
</organism>
<reference evidence="1" key="1">
    <citation type="submission" date="2025-08" db="UniProtKB">
        <authorList>
            <consortium name="Ensembl"/>
        </authorList>
    </citation>
    <scope>IDENTIFICATION</scope>
</reference>
<dbReference type="Ensembl" id="ENSACIT00000001887.1">
    <property type="protein sequence ID" value="ENSACIP00000001811.1"/>
    <property type="gene ID" value="ENSACIG00000001488.1"/>
</dbReference>
<dbReference type="Proteomes" id="UP000261340">
    <property type="component" value="Unplaced"/>
</dbReference>
<name>A0A3Q0QWU7_AMPCI</name>
<evidence type="ECO:0000313" key="1">
    <source>
        <dbReference type="Ensembl" id="ENSACIP00000001811.1"/>
    </source>
</evidence>
<sequence length="151" mass="17394">MLVRRCFRLCSLCTRVVYSSREGRGGWRTLMGHTGLKHANMIEVPYWGSVISKRFSHSDVGELYKNESVQVYLQQLMKEYGDLSKQLQHASLSESHRKVLIKKHTELLPLASVFGSIEQAQKELEEVSSLLKTFLFPGWNDCTAYTFTDFK</sequence>
<proteinExistence type="predicted"/>
<dbReference type="STRING" id="61819.ENSACIP00000001811"/>
<dbReference type="OMA" id="KHANMIE"/>
<reference evidence="1" key="2">
    <citation type="submission" date="2025-09" db="UniProtKB">
        <authorList>
            <consortium name="Ensembl"/>
        </authorList>
    </citation>
    <scope>IDENTIFICATION</scope>
</reference>
<dbReference type="GeneTree" id="ENSGT00940000178584"/>
<keyword evidence="2" id="KW-1185">Reference proteome</keyword>
<dbReference type="AlphaFoldDB" id="A0A3Q0QWU7"/>
<protein>
    <submittedName>
        <fullName evidence="1">Uncharacterized protein</fullName>
    </submittedName>
</protein>